<dbReference type="AlphaFoldDB" id="A0AAV5G5F8"/>
<dbReference type="Gene3D" id="3.30.70.360">
    <property type="match status" value="1"/>
</dbReference>
<dbReference type="PANTHER" id="PTHR11014">
    <property type="entry name" value="PEPTIDASE M20 FAMILY MEMBER"/>
    <property type="match status" value="1"/>
</dbReference>
<feature type="region of interest" description="Disordered" evidence="2">
    <location>
        <begin position="449"/>
        <end position="480"/>
    </location>
</feature>
<dbReference type="Pfam" id="PF07687">
    <property type="entry name" value="M20_dimer"/>
    <property type="match status" value="1"/>
</dbReference>
<evidence type="ECO:0000256" key="2">
    <source>
        <dbReference type="SAM" id="MobiDB-lite"/>
    </source>
</evidence>
<evidence type="ECO:0000259" key="3">
    <source>
        <dbReference type="Pfam" id="PF07687"/>
    </source>
</evidence>
<dbReference type="CDD" id="cd03886">
    <property type="entry name" value="M20_Acy1"/>
    <property type="match status" value="1"/>
</dbReference>
<accession>A0AAV5G5F8</accession>
<dbReference type="InterPro" id="IPR017439">
    <property type="entry name" value="Amidohydrolase"/>
</dbReference>
<evidence type="ECO:0000313" key="5">
    <source>
        <dbReference type="Proteomes" id="UP001054925"/>
    </source>
</evidence>
<dbReference type="EMBL" id="BQKK01000001">
    <property type="protein sequence ID" value="GJN41943.1"/>
    <property type="molecule type" value="Genomic_DNA"/>
</dbReference>
<dbReference type="RefSeq" id="WP_003849364.1">
    <property type="nucleotide sequence ID" value="NZ_BQKK01000001.1"/>
</dbReference>
<comment type="caution">
    <text evidence="4">The sequence shown here is derived from an EMBL/GenBank/DDBJ whole genome shotgun (WGS) entry which is preliminary data.</text>
</comment>
<feature type="region of interest" description="Disordered" evidence="2">
    <location>
        <begin position="1"/>
        <end position="35"/>
    </location>
</feature>
<name>A0AAV5G5F8_CORAM</name>
<dbReference type="Pfam" id="PF01546">
    <property type="entry name" value="Peptidase_M20"/>
    <property type="match status" value="1"/>
</dbReference>
<dbReference type="InterPro" id="IPR036264">
    <property type="entry name" value="Bact_exopeptidase_dim_dom"/>
</dbReference>
<feature type="domain" description="Peptidase M20 dimerisation" evidence="3">
    <location>
        <begin position="238"/>
        <end position="332"/>
    </location>
</feature>
<dbReference type="Proteomes" id="UP001054925">
    <property type="component" value="Unassembled WGS sequence"/>
</dbReference>
<dbReference type="GO" id="GO:0019877">
    <property type="term" value="P:diaminopimelate biosynthetic process"/>
    <property type="evidence" value="ECO:0007669"/>
    <property type="project" value="UniProtKB-ARBA"/>
</dbReference>
<dbReference type="PANTHER" id="PTHR11014:SF63">
    <property type="entry name" value="METALLOPEPTIDASE, PUTATIVE (AFU_ORTHOLOGUE AFUA_6G09600)-RELATED"/>
    <property type="match status" value="1"/>
</dbReference>
<protein>
    <submittedName>
        <fullName evidence="4">Amidohydrolase</fullName>
    </submittedName>
</protein>
<dbReference type="FunFam" id="3.30.70.360:FF:000001">
    <property type="entry name" value="N-acetyldiaminopimelate deacetylase"/>
    <property type="match status" value="1"/>
</dbReference>
<keyword evidence="1" id="KW-0378">Hydrolase</keyword>
<reference evidence="4" key="1">
    <citation type="submission" date="2021-12" db="EMBL/GenBank/DDBJ databases">
        <title>Draft genome sequence of Corynebacterium ammoniagenes strain T-723.</title>
        <authorList>
            <person name="Matsuzawa M."/>
            <person name="Hiratani M."/>
            <person name="Abe I."/>
            <person name="Tsuji Y."/>
            <person name="Nakamura J."/>
        </authorList>
    </citation>
    <scope>NUCLEOTIDE SEQUENCE</scope>
    <source>
        <strain evidence="4">T-723</strain>
    </source>
</reference>
<organism evidence="4 5">
    <name type="scientific">Corynebacterium ammoniagenes</name>
    <name type="common">Brevibacterium ammoniagenes</name>
    <dbReference type="NCBI Taxonomy" id="1697"/>
    <lineage>
        <taxon>Bacteria</taxon>
        <taxon>Bacillati</taxon>
        <taxon>Actinomycetota</taxon>
        <taxon>Actinomycetes</taxon>
        <taxon>Mycobacteriales</taxon>
        <taxon>Corynebacteriaceae</taxon>
        <taxon>Corynebacterium</taxon>
    </lineage>
</organism>
<dbReference type="SUPFAM" id="SSF55031">
    <property type="entry name" value="Bacterial exopeptidase dimerisation domain"/>
    <property type="match status" value="1"/>
</dbReference>
<evidence type="ECO:0000313" key="4">
    <source>
        <dbReference type="EMBL" id="GJN41943.1"/>
    </source>
</evidence>
<dbReference type="SUPFAM" id="SSF53187">
    <property type="entry name" value="Zn-dependent exopeptidases"/>
    <property type="match status" value="1"/>
</dbReference>
<dbReference type="GO" id="GO:0050118">
    <property type="term" value="F:N-acetyldiaminopimelate deacetylase activity"/>
    <property type="evidence" value="ECO:0007669"/>
    <property type="project" value="UniProtKB-ARBA"/>
</dbReference>
<sequence length="480" mass="51635">METPPGNPYATETKPLPGQFKKKRKLPRQGQQLPPLPYVASTIEGRSSGEVFREAGSAMVEELQDLRRTLHRFPEIGLELPRTQKAVLDALDGLPLEITLGQDLSSVTAVMRGGKRGERPVSVLLRADMDALAVKERTGSPFASTNEYMHACGHDLHTAALVGAARILSRYREEIAGDVIFMFQPGEEGPGGADLMIDEGVLDVAGRRPIAAYGLHVGPQDRGTFHYINGPTMASSSNLAITVYGKGGHGSRPHDAVDPVTCLAEIITALQTAITRRFDALEPIVLTVTNLRAGDGAFNAIPDQAALGATVRVLRDEQIHAVRQVIGEVTSNIAAAHRCSVEVDFEILYPTTKTNARENQFASTVWGAQFGQESIRQFEAPMMASEDFGAVLAQVPGSFFWLGTANPDTPYAQREWNHSPLARFDDSILGDQAAALAAIAFERLATEDEHPSTITKAARTAVQTGSPSAKAGDPVKAPED</sequence>
<dbReference type="Gene3D" id="3.40.630.10">
    <property type="entry name" value="Zn peptidases"/>
    <property type="match status" value="1"/>
</dbReference>
<dbReference type="InterPro" id="IPR011650">
    <property type="entry name" value="Peptidase_M20_dimer"/>
</dbReference>
<proteinExistence type="predicted"/>
<gene>
    <name evidence="4" type="ORF">CAT723_04220</name>
</gene>
<evidence type="ECO:0000256" key="1">
    <source>
        <dbReference type="ARBA" id="ARBA00022801"/>
    </source>
</evidence>
<dbReference type="InterPro" id="IPR002933">
    <property type="entry name" value="Peptidase_M20"/>
</dbReference>
<dbReference type="NCBIfam" id="TIGR01891">
    <property type="entry name" value="amidohydrolases"/>
    <property type="match status" value="1"/>
</dbReference>